<protein>
    <recommendedName>
        <fullName evidence="5">Transmembrane protein</fullName>
    </recommendedName>
</protein>
<evidence type="ECO:0000256" key="2">
    <source>
        <dbReference type="SAM" id="SignalP"/>
    </source>
</evidence>
<sequence>MASKHFVPILLLLIFLAPHIGYGAIYRFHDLNLHNYKGLKNNNHPQKMGGPIASPSSHNMANFDYPMFASVPKASPKASRKASRKASPIPPSGPSHRHNQHIDSDPPHNGSAKAPDKVLS</sequence>
<keyword evidence="4" id="KW-1185">Reference proteome</keyword>
<dbReference type="AlphaFoldDB" id="A0A5N6RGY0"/>
<evidence type="ECO:0000256" key="1">
    <source>
        <dbReference type="SAM" id="MobiDB-lite"/>
    </source>
</evidence>
<feature type="region of interest" description="Disordered" evidence="1">
    <location>
        <begin position="72"/>
        <end position="120"/>
    </location>
</feature>
<proteinExistence type="predicted"/>
<evidence type="ECO:0008006" key="5">
    <source>
        <dbReference type="Google" id="ProtNLM"/>
    </source>
</evidence>
<reference evidence="3 4" key="1">
    <citation type="submission" date="2019-06" db="EMBL/GenBank/DDBJ databases">
        <title>A chromosomal-level reference genome of Carpinus fangiana (Coryloideae, Betulaceae).</title>
        <authorList>
            <person name="Yang X."/>
            <person name="Wang Z."/>
            <person name="Zhang L."/>
            <person name="Hao G."/>
            <person name="Liu J."/>
            <person name="Yang Y."/>
        </authorList>
    </citation>
    <scope>NUCLEOTIDE SEQUENCE [LARGE SCALE GENOMIC DNA]</scope>
    <source>
        <strain evidence="3">Cfa_2016G</strain>
        <tissue evidence="3">Leaf</tissue>
    </source>
</reference>
<keyword evidence="2" id="KW-0732">Signal</keyword>
<organism evidence="3 4">
    <name type="scientific">Carpinus fangiana</name>
    <dbReference type="NCBI Taxonomy" id="176857"/>
    <lineage>
        <taxon>Eukaryota</taxon>
        <taxon>Viridiplantae</taxon>
        <taxon>Streptophyta</taxon>
        <taxon>Embryophyta</taxon>
        <taxon>Tracheophyta</taxon>
        <taxon>Spermatophyta</taxon>
        <taxon>Magnoliopsida</taxon>
        <taxon>eudicotyledons</taxon>
        <taxon>Gunneridae</taxon>
        <taxon>Pentapetalae</taxon>
        <taxon>rosids</taxon>
        <taxon>fabids</taxon>
        <taxon>Fagales</taxon>
        <taxon>Betulaceae</taxon>
        <taxon>Carpinus</taxon>
    </lineage>
</organism>
<evidence type="ECO:0000313" key="3">
    <source>
        <dbReference type="EMBL" id="KAE8077566.1"/>
    </source>
</evidence>
<accession>A0A5N6RGY0</accession>
<feature type="signal peptide" evidence="2">
    <location>
        <begin position="1"/>
        <end position="23"/>
    </location>
</feature>
<name>A0A5N6RGY0_9ROSI</name>
<dbReference type="EMBL" id="CM017326">
    <property type="protein sequence ID" value="KAE8077566.1"/>
    <property type="molecule type" value="Genomic_DNA"/>
</dbReference>
<feature type="chain" id="PRO_5024387944" description="Transmembrane protein" evidence="2">
    <location>
        <begin position="24"/>
        <end position="120"/>
    </location>
</feature>
<gene>
    <name evidence="3" type="ORF">FH972_016121</name>
</gene>
<dbReference type="Proteomes" id="UP000327013">
    <property type="component" value="Chromosome 6"/>
</dbReference>
<dbReference type="OrthoDB" id="994133at2759"/>
<evidence type="ECO:0000313" key="4">
    <source>
        <dbReference type="Proteomes" id="UP000327013"/>
    </source>
</evidence>